<gene>
    <name evidence="8" type="ORF">OCK74_11980</name>
</gene>
<dbReference type="CDD" id="cd06170">
    <property type="entry name" value="LuxR_C_like"/>
    <property type="match status" value="1"/>
</dbReference>
<evidence type="ECO:0000256" key="3">
    <source>
        <dbReference type="ARBA" id="ARBA00023125"/>
    </source>
</evidence>
<dbReference type="PROSITE" id="PS50043">
    <property type="entry name" value="HTH_LUXR_2"/>
    <property type="match status" value="1"/>
</dbReference>
<dbReference type="PROSITE" id="PS00622">
    <property type="entry name" value="HTH_LUXR_1"/>
    <property type="match status" value="1"/>
</dbReference>
<feature type="domain" description="Response regulatory" evidence="7">
    <location>
        <begin position="4"/>
        <end position="122"/>
    </location>
</feature>
<comment type="caution">
    <text evidence="8">The sequence shown here is derived from an EMBL/GenBank/DDBJ whole genome shotgun (WGS) entry which is preliminary data.</text>
</comment>
<dbReference type="GO" id="GO:0006355">
    <property type="term" value="P:regulation of DNA-templated transcription"/>
    <property type="evidence" value="ECO:0007669"/>
    <property type="project" value="InterPro"/>
</dbReference>
<dbReference type="SUPFAM" id="SSF46894">
    <property type="entry name" value="C-terminal effector domain of the bipartite response regulators"/>
    <property type="match status" value="1"/>
</dbReference>
<keyword evidence="2" id="KW-0805">Transcription regulation</keyword>
<dbReference type="RefSeq" id="WP_279297281.1">
    <property type="nucleotide sequence ID" value="NZ_JAOTIF010000008.1"/>
</dbReference>
<dbReference type="InterPro" id="IPR001789">
    <property type="entry name" value="Sig_transdc_resp-reg_receiver"/>
</dbReference>
<keyword evidence="1 5" id="KW-0597">Phosphoprotein</keyword>
<evidence type="ECO:0000256" key="1">
    <source>
        <dbReference type="ARBA" id="ARBA00022553"/>
    </source>
</evidence>
<dbReference type="InterPro" id="IPR011006">
    <property type="entry name" value="CheY-like_superfamily"/>
</dbReference>
<keyword evidence="9" id="KW-1185">Reference proteome</keyword>
<dbReference type="Gene3D" id="3.40.50.2300">
    <property type="match status" value="1"/>
</dbReference>
<dbReference type="InterPro" id="IPR039420">
    <property type="entry name" value="WalR-like"/>
</dbReference>
<sequence length="218" mass="24606">MTVKIGIADDHQLFLKSLSVLVNSFPNCNVTVESLNGKDLQHKLELAKDRPDILLLDVNMPVMNGIEAAKVIADKYPEIKMVALSMKDDDTTIINMIKSGCCAYLLKDIHPEELEKALMEIYNRGYYNADAVNVNYRRLIKKAHEQEALSITEKEKAFLKLACSDLTYKQIAAKLNLAERTIDGYRESLFIKLNVQSRVGMVLEGIRRGIISLDECEV</sequence>
<dbReference type="Pfam" id="PF00196">
    <property type="entry name" value="GerE"/>
    <property type="match status" value="1"/>
</dbReference>
<evidence type="ECO:0000259" key="7">
    <source>
        <dbReference type="PROSITE" id="PS50110"/>
    </source>
</evidence>
<evidence type="ECO:0000256" key="2">
    <source>
        <dbReference type="ARBA" id="ARBA00023015"/>
    </source>
</evidence>
<evidence type="ECO:0000256" key="5">
    <source>
        <dbReference type="PROSITE-ProRule" id="PRU00169"/>
    </source>
</evidence>
<dbReference type="Proteomes" id="UP001155483">
    <property type="component" value="Unassembled WGS sequence"/>
</dbReference>
<dbReference type="InterPro" id="IPR058245">
    <property type="entry name" value="NreC/VraR/RcsB-like_REC"/>
</dbReference>
<reference evidence="8" key="1">
    <citation type="submission" date="2022-09" db="EMBL/GenBank/DDBJ databases">
        <authorList>
            <person name="Yuan C."/>
            <person name="Ke Z."/>
        </authorList>
    </citation>
    <scope>NUCLEOTIDE SEQUENCE</scope>
    <source>
        <strain evidence="8">LB-8</strain>
    </source>
</reference>
<dbReference type="InterPro" id="IPR016032">
    <property type="entry name" value="Sig_transdc_resp-reg_C-effctor"/>
</dbReference>
<name>A0A9X2XVN0_9BACT</name>
<dbReference type="GO" id="GO:0000160">
    <property type="term" value="P:phosphorelay signal transduction system"/>
    <property type="evidence" value="ECO:0007669"/>
    <property type="project" value="InterPro"/>
</dbReference>
<dbReference type="EMBL" id="JAOTIF010000008">
    <property type="protein sequence ID" value="MCU7549840.1"/>
    <property type="molecule type" value="Genomic_DNA"/>
</dbReference>
<keyword evidence="3" id="KW-0238">DNA-binding</keyword>
<feature type="domain" description="HTH luxR-type" evidence="6">
    <location>
        <begin position="144"/>
        <end position="209"/>
    </location>
</feature>
<evidence type="ECO:0000313" key="9">
    <source>
        <dbReference type="Proteomes" id="UP001155483"/>
    </source>
</evidence>
<organism evidence="8 9">
    <name type="scientific">Paraflavisolibacter caeni</name>
    <dbReference type="NCBI Taxonomy" id="2982496"/>
    <lineage>
        <taxon>Bacteria</taxon>
        <taxon>Pseudomonadati</taxon>
        <taxon>Bacteroidota</taxon>
        <taxon>Chitinophagia</taxon>
        <taxon>Chitinophagales</taxon>
        <taxon>Chitinophagaceae</taxon>
        <taxon>Paraflavisolibacter</taxon>
    </lineage>
</organism>
<dbReference type="SUPFAM" id="SSF52172">
    <property type="entry name" value="CheY-like"/>
    <property type="match status" value="1"/>
</dbReference>
<proteinExistence type="predicted"/>
<dbReference type="Pfam" id="PF00072">
    <property type="entry name" value="Response_reg"/>
    <property type="match status" value="1"/>
</dbReference>
<evidence type="ECO:0000256" key="4">
    <source>
        <dbReference type="ARBA" id="ARBA00023163"/>
    </source>
</evidence>
<dbReference type="AlphaFoldDB" id="A0A9X2XVN0"/>
<evidence type="ECO:0000259" key="6">
    <source>
        <dbReference type="PROSITE" id="PS50043"/>
    </source>
</evidence>
<dbReference type="CDD" id="cd17535">
    <property type="entry name" value="REC_NarL-like"/>
    <property type="match status" value="1"/>
</dbReference>
<dbReference type="GO" id="GO:0003677">
    <property type="term" value="F:DNA binding"/>
    <property type="evidence" value="ECO:0007669"/>
    <property type="project" value="UniProtKB-KW"/>
</dbReference>
<protein>
    <submittedName>
        <fullName evidence="8">Response regulator transcription factor</fullName>
    </submittedName>
</protein>
<feature type="modified residue" description="4-aspartylphosphate" evidence="5">
    <location>
        <position position="57"/>
    </location>
</feature>
<dbReference type="PANTHER" id="PTHR43214:SF41">
    <property type="entry name" value="NITRATE_NITRITE RESPONSE REGULATOR PROTEIN NARP"/>
    <property type="match status" value="1"/>
</dbReference>
<dbReference type="SMART" id="SM00448">
    <property type="entry name" value="REC"/>
    <property type="match status" value="1"/>
</dbReference>
<dbReference type="SMART" id="SM00421">
    <property type="entry name" value="HTH_LUXR"/>
    <property type="match status" value="1"/>
</dbReference>
<evidence type="ECO:0000313" key="8">
    <source>
        <dbReference type="EMBL" id="MCU7549840.1"/>
    </source>
</evidence>
<accession>A0A9X2XVN0</accession>
<dbReference type="PANTHER" id="PTHR43214">
    <property type="entry name" value="TWO-COMPONENT RESPONSE REGULATOR"/>
    <property type="match status" value="1"/>
</dbReference>
<reference evidence="8" key="2">
    <citation type="submission" date="2023-04" db="EMBL/GenBank/DDBJ databases">
        <title>Paracnuella aquatica gen. nov., sp. nov., a member of the family Chitinophagaceae isolated from a hot spring.</title>
        <authorList>
            <person name="Wang C."/>
        </authorList>
    </citation>
    <scope>NUCLEOTIDE SEQUENCE</scope>
    <source>
        <strain evidence="8">LB-8</strain>
    </source>
</reference>
<dbReference type="PROSITE" id="PS50110">
    <property type="entry name" value="RESPONSE_REGULATORY"/>
    <property type="match status" value="1"/>
</dbReference>
<dbReference type="InterPro" id="IPR000792">
    <property type="entry name" value="Tscrpt_reg_LuxR_C"/>
</dbReference>
<keyword evidence="4" id="KW-0804">Transcription</keyword>